<gene>
    <name evidence="1" type="ORF">BBI00_04530</name>
</gene>
<reference evidence="2" key="1">
    <citation type="submission" date="2016-07" db="EMBL/GenBank/DDBJ databases">
        <authorList>
            <person name="Florea S."/>
            <person name="Webb J.S."/>
            <person name="Jaromczyk J."/>
            <person name="Schardl C.L."/>
        </authorList>
    </citation>
    <scope>NUCLEOTIDE SEQUENCE [LARGE SCALE GENOMIC DNA]</scope>
    <source>
        <strain evidence="2">CC-VM-7</strain>
    </source>
</reference>
<organism evidence="1 2">
    <name type="scientific">Chryseobacterium arthrosphaerae</name>
    <dbReference type="NCBI Taxonomy" id="651561"/>
    <lineage>
        <taxon>Bacteria</taxon>
        <taxon>Pseudomonadati</taxon>
        <taxon>Bacteroidota</taxon>
        <taxon>Flavobacteriia</taxon>
        <taxon>Flavobacteriales</taxon>
        <taxon>Weeksellaceae</taxon>
        <taxon>Chryseobacterium group</taxon>
        <taxon>Chryseobacterium</taxon>
    </lineage>
</organism>
<proteinExistence type="predicted"/>
<accession>A0A1B8ZPX8</accession>
<dbReference type="AlphaFoldDB" id="A0A1B8ZPX8"/>
<protein>
    <submittedName>
        <fullName evidence="1">Uncharacterized protein</fullName>
    </submittedName>
</protein>
<dbReference type="KEGG" id="carh:EGY05_07730"/>
<name>A0A1B8ZPX8_9FLAO</name>
<dbReference type="Proteomes" id="UP000093432">
    <property type="component" value="Unassembled WGS sequence"/>
</dbReference>
<dbReference type="OrthoDB" id="675660at2"/>
<sequence length="77" mass="8705">MEEFEVPVSYKGKEYVFNGRLATFTYGYKIYVDVNGTEVVFERDDSGNLRALLPESTSETTIEKGLIEAIIEVFTAL</sequence>
<evidence type="ECO:0000313" key="1">
    <source>
        <dbReference type="EMBL" id="OCA73653.1"/>
    </source>
</evidence>
<evidence type="ECO:0000313" key="2">
    <source>
        <dbReference type="Proteomes" id="UP000093432"/>
    </source>
</evidence>
<dbReference type="RefSeq" id="WP_065397654.1">
    <property type="nucleotide sequence ID" value="NZ_CP033811.1"/>
</dbReference>
<dbReference type="EMBL" id="MAYG01000001">
    <property type="protein sequence ID" value="OCA73653.1"/>
    <property type="molecule type" value="Genomic_DNA"/>
</dbReference>
<comment type="caution">
    <text evidence="1">The sequence shown here is derived from an EMBL/GenBank/DDBJ whole genome shotgun (WGS) entry which is preliminary data.</text>
</comment>